<protein>
    <submittedName>
        <fullName evidence="3">DUF3558 domain-containing protein</fullName>
    </submittedName>
</protein>
<feature type="chain" id="PRO_5046913630" evidence="2">
    <location>
        <begin position="23"/>
        <end position="183"/>
    </location>
</feature>
<comment type="caution">
    <text evidence="3">The sequence shown here is derived from an EMBL/GenBank/DDBJ whole genome shotgun (WGS) entry which is preliminary data.</text>
</comment>
<dbReference type="PROSITE" id="PS51257">
    <property type="entry name" value="PROKAR_LIPOPROTEIN"/>
    <property type="match status" value="1"/>
</dbReference>
<dbReference type="EMBL" id="JBIMSO010000056">
    <property type="protein sequence ID" value="MFH5209741.1"/>
    <property type="molecule type" value="Genomic_DNA"/>
</dbReference>
<name>A0ABW7JP03_9NOCA</name>
<dbReference type="Proteomes" id="UP001609175">
    <property type="component" value="Unassembled WGS sequence"/>
</dbReference>
<gene>
    <name evidence="3" type="ORF">ACHIPZ_16295</name>
</gene>
<proteinExistence type="predicted"/>
<feature type="signal peptide" evidence="2">
    <location>
        <begin position="1"/>
        <end position="22"/>
    </location>
</feature>
<keyword evidence="2" id="KW-0732">Signal</keyword>
<dbReference type="Pfam" id="PF12079">
    <property type="entry name" value="DUF3558"/>
    <property type="match status" value="1"/>
</dbReference>
<feature type="region of interest" description="Disordered" evidence="1">
    <location>
        <begin position="24"/>
        <end position="43"/>
    </location>
</feature>
<sequence length="183" mass="19756">MTVTTRAVAALVAVVWSLSAVGCGSTTEGKPVEATSRSATATDEPAGLFDPCTEISDDLLRQMGVDPATEEADLAGVEYPGWKVCSWSGPWYFLTVFVGDKSLDQMRENKSFTKFRDIKVGTRDALQYQSSSSMQDEDCFIGYTVSGGVVMIEVATMFSKEKAEDPCDVVIRDAIALNSVLPN</sequence>
<accession>A0ABW7JP03</accession>
<evidence type="ECO:0000256" key="2">
    <source>
        <dbReference type="SAM" id="SignalP"/>
    </source>
</evidence>
<evidence type="ECO:0000313" key="3">
    <source>
        <dbReference type="EMBL" id="MFH5209741.1"/>
    </source>
</evidence>
<dbReference type="RefSeq" id="WP_395115452.1">
    <property type="nucleotide sequence ID" value="NZ_JBIMSO010000056.1"/>
</dbReference>
<evidence type="ECO:0000313" key="4">
    <source>
        <dbReference type="Proteomes" id="UP001609175"/>
    </source>
</evidence>
<organism evidence="3 4">
    <name type="scientific">Antrihabitans spumae</name>
    <dbReference type="NCBI Taxonomy" id="3373370"/>
    <lineage>
        <taxon>Bacteria</taxon>
        <taxon>Bacillati</taxon>
        <taxon>Actinomycetota</taxon>
        <taxon>Actinomycetes</taxon>
        <taxon>Mycobacteriales</taxon>
        <taxon>Nocardiaceae</taxon>
        <taxon>Antrihabitans</taxon>
    </lineage>
</organism>
<evidence type="ECO:0000256" key="1">
    <source>
        <dbReference type="SAM" id="MobiDB-lite"/>
    </source>
</evidence>
<dbReference type="InterPro" id="IPR024520">
    <property type="entry name" value="DUF3558"/>
</dbReference>
<reference evidence="3 4" key="1">
    <citation type="submission" date="2024-10" db="EMBL/GenBank/DDBJ databases">
        <authorList>
            <person name="Riesco R."/>
        </authorList>
    </citation>
    <scope>NUCLEOTIDE SEQUENCE [LARGE SCALE GENOMIC DNA]</scope>
    <source>
        <strain evidence="3 4">NCIMB 15449</strain>
    </source>
</reference>